<protein>
    <submittedName>
        <fullName evidence="2">Uncharacterized protein</fullName>
    </submittedName>
</protein>
<gene>
    <name evidence="2" type="ORF">VFPBJ_06835</name>
</gene>
<evidence type="ECO:0000313" key="3">
    <source>
        <dbReference type="Proteomes" id="UP000078240"/>
    </source>
</evidence>
<evidence type="ECO:0000256" key="1">
    <source>
        <dbReference type="SAM" id="MobiDB-lite"/>
    </source>
</evidence>
<feature type="region of interest" description="Disordered" evidence="1">
    <location>
        <begin position="1"/>
        <end position="21"/>
    </location>
</feature>
<dbReference type="AlphaFoldDB" id="A0A179GLF0"/>
<proteinExistence type="predicted"/>
<sequence>MRVSNDGTCNERFEGTSSEAAKRRGVKYTAADESSAVATLPGNFIQWLGHPQPAVDVFAGAQQVSSLDGAARPDWRAS</sequence>
<dbReference type="EMBL" id="LSBH01000005">
    <property type="protein sequence ID" value="OAQ78714.1"/>
    <property type="molecule type" value="Genomic_DNA"/>
</dbReference>
<dbReference type="Proteomes" id="UP000078240">
    <property type="component" value="Unassembled WGS sequence"/>
</dbReference>
<name>A0A179GLF0_PURLI</name>
<organism evidence="2 3">
    <name type="scientific">Purpureocillium lilacinum</name>
    <name type="common">Paecilomyces lilacinus</name>
    <dbReference type="NCBI Taxonomy" id="33203"/>
    <lineage>
        <taxon>Eukaryota</taxon>
        <taxon>Fungi</taxon>
        <taxon>Dikarya</taxon>
        <taxon>Ascomycota</taxon>
        <taxon>Pezizomycotina</taxon>
        <taxon>Sordariomycetes</taxon>
        <taxon>Hypocreomycetidae</taxon>
        <taxon>Hypocreales</taxon>
        <taxon>Ophiocordycipitaceae</taxon>
        <taxon>Purpureocillium</taxon>
    </lineage>
</organism>
<accession>A0A179GLF0</accession>
<reference evidence="2 3" key="1">
    <citation type="submission" date="2016-01" db="EMBL/GenBank/DDBJ databases">
        <title>Biosynthesis of antibiotic leucinostatins and their inhibition on Phytophthora in bio-control Purpureocillium lilacinum.</title>
        <authorList>
            <person name="Wang G."/>
            <person name="Liu Z."/>
            <person name="Lin R."/>
            <person name="Li E."/>
            <person name="Mao Z."/>
            <person name="Ling J."/>
            <person name="Yin W."/>
            <person name="Xie B."/>
        </authorList>
    </citation>
    <scope>NUCLEOTIDE SEQUENCE [LARGE SCALE GENOMIC DNA]</scope>
    <source>
        <strain evidence="2">PLBJ-1</strain>
    </source>
</reference>
<comment type="caution">
    <text evidence="2">The sequence shown here is derived from an EMBL/GenBank/DDBJ whole genome shotgun (WGS) entry which is preliminary data.</text>
</comment>
<evidence type="ECO:0000313" key="2">
    <source>
        <dbReference type="EMBL" id="OAQ78714.1"/>
    </source>
</evidence>